<dbReference type="Proteomes" id="UP000663864">
    <property type="component" value="Unassembled WGS sequence"/>
</dbReference>
<dbReference type="Proteomes" id="UP000663874">
    <property type="component" value="Unassembled WGS sequence"/>
</dbReference>
<dbReference type="Proteomes" id="UP000663823">
    <property type="component" value="Unassembled WGS sequence"/>
</dbReference>
<evidence type="ECO:0000256" key="5">
    <source>
        <dbReference type="PROSITE-ProRule" id="PRU01022"/>
    </source>
</evidence>
<dbReference type="InterPro" id="IPR050447">
    <property type="entry name" value="Erg6_SMT_methyltransf"/>
</dbReference>
<evidence type="ECO:0000313" key="10">
    <source>
        <dbReference type="EMBL" id="CAF0802632.1"/>
    </source>
</evidence>
<dbReference type="EC" id="2.1.1.-" evidence="6"/>
<evidence type="ECO:0000313" key="8">
    <source>
        <dbReference type="EMBL" id="CAF0741383.1"/>
    </source>
</evidence>
<dbReference type="PANTHER" id="PTHR44068">
    <property type="entry name" value="ZGC:194242"/>
    <property type="match status" value="1"/>
</dbReference>
<name>A0A818ZPZ9_9BILA</name>
<dbReference type="Proteomes" id="UP000663836">
    <property type="component" value="Unassembled WGS sequence"/>
</dbReference>
<dbReference type="PANTHER" id="PTHR44068:SF1">
    <property type="entry name" value="HYPOTHETICAL LOC100005854"/>
    <property type="match status" value="1"/>
</dbReference>
<keyword evidence="2 5" id="KW-0808">Transferase</keyword>
<dbReference type="GO" id="GO:0032259">
    <property type="term" value="P:methylation"/>
    <property type="evidence" value="ECO:0007669"/>
    <property type="project" value="UniProtKB-KW"/>
</dbReference>
<dbReference type="GO" id="GO:0016126">
    <property type="term" value="P:sterol biosynthetic process"/>
    <property type="evidence" value="ECO:0007669"/>
    <property type="project" value="TreeGrafter"/>
</dbReference>
<reference evidence="13" key="1">
    <citation type="submission" date="2021-02" db="EMBL/GenBank/DDBJ databases">
        <authorList>
            <person name="Nowell W R."/>
        </authorList>
    </citation>
    <scope>NUCLEOTIDE SEQUENCE</scope>
</reference>
<gene>
    <name evidence="12" type="ORF">FNK824_LOCUS13143</name>
    <name evidence="11" type="ORF">JBS370_LOCUS8137</name>
    <name evidence="13" type="ORF">OTI717_LOCUS16744</name>
    <name evidence="8" type="ORF">RFH988_LOCUS758</name>
    <name evidence="10" type="ORF">SEV965_LOCUS705</name>
    <name evidence="9" type="ORF">ZHD862_LOCUS216</name>
</gene>
<evidence type="ECO:0000256" key="4">
    <source>
        <dbReference type="ARBA" id="ARBA00038188"/>
    </source>
</evidence>
<dbReference type="AlphaFoldDB" id="A0A818ZPZ9"/>
<evidence type="ECO:0000313" key="14">
    <source>
        <dbReference type="Proteomes" id="UP000663823"/>
    </source>
</evidence>
<evidence type="ECO:0000256" key="6">
    <source>
        <dbReference type="RuleBase" id="RU362025"/>
    </source>
</evidence>
<proteinExistence type="inferred from homology"/>
<evidence type="ECO:0000259" key="7">
    <source>
        <dbReference type="PROSITE" id="PS51685"/>
    </source>
</evidence>
<evidence type="ECO:0000256" key="1">
    <source>
        <dbReference type="ARBA" id="ARBA00022603"/>
    </source>
</evidence>
<dbReference type="InterPro" id="IPR013216">
    <property type="entry name" value="Methyltransf_11"/>
</dbReference>
<dbReference type="EMBL" id="CAJOBD010000506">
    <property type="protein sequence ID" value="CAF3680028.1"/>
    <property type="molecule type" value="Genomic_DNA"/>
</dbReference>
<dbReference type="Proteomes" id="UP000663889">
    <property type="component" value="Unassembled WGS sequence"/>
</dbReference>
<dbReference type="InterPro" id="IPR029063">
    <property type="entry name" value="SAM-dependent_MTases_sf"/>
</dbReference>
<evidence type="ECO:0000256" key="3">
    <source>
        <dbReference type="ARBA" id="ARBA00022691"/>
    </source>
</evidence>
<comment type="similarity">
    <text evidence="4 5 6">Belongs to the class I-like SAM-binding methyltransferase superfamily. Erg6/SMT family.</text>
</comment>
<comment type="caution">
    <text evidence="13">The sequence shown here is derived from an EMBL/GenBank/DDBJ whole genome shotgun (WGS) entry which is preliminary data.</text>
</comment>
<dbReference type="OrthoDB" id="8300214at2759"/>
<dbReference type="CDD" id="cd02440">
    <property type="entry name" value="AdoMet_MTases"/>
    <property type="match status" value="1"/>
</dbReference>
<dbReference type="Gene3D" id="3.40.50.150">
    <property type="entry name" value="Vaccinia Virus protein VP39"/>
    <property type="match status" value="1"/>
</dbReference>
<dbReference type="EMBL" id="CAJNOO010000013">
    <property type="protein sequence ID" value="CAF0741383.1"/>
    <property type="molecule type" value="Genomic_DNA"/>
</dbReference>
<organism evidence="13 14">
    <name type="scientific">Rotaria sordida</name>
    <dbReference type="NCBI Taxonomy" id="392033"/>
    <lineage>
        <taxon>Eukaryota</taxon>
        <taxon>Metazoa</taxon>
        <taxon>Spiralia</taxon>
        <taxon>Gnathifera</taxon>
        <taxon>Rotifera</taxon>
        <taxon>Eurotatoria</taxon>
        <taxon>Bdelloidea</taxon>
        <taxon>Philodinida</taxon>
        <taxon>Philodinidae</taxon>
        <taxon>Rotaria</taxon>
    </lineage>
</organism>
<dbReference type="SUPFAM" id="SSF53335">
    <property type="entry name" value="S-adenosyl-L-methionine-dependent methyltransferases"/>
    <property type="match status" value="1"/>
</dbReference>
<evidence type="ECO:0000256" key="2">
    <source>
        <dbReference type="ARBA" id="ARBA00022679"/>
    </source>
</evidence>
<dbReference type="EMBL" id="CAJOBE010001699">
    <property type="protein sequence ID" value="CAF3767144.1"/>
    <property type="molecule type" value="Genomic_DNA"/>
</dbReference>
<sequence length="329" mass="37387">MTEKTVLKRSSNAVQKEVSSYNELYQDSTSIDKRKNQYKTLITNYYSLSTDFYEYGWGQSFHFANRFRGETLAESIQRHESYLTLKMNLKPGDKVLDIGCGVGGPLRRIAYLTGAHVTGLTISEYQVQRAKTIGIPANCQFIQGDFMKLPFEDNSFDHVYVIEAVCHAPEKAKCFAEIFRVLKPGGSFAGYDWCLTDIYDKENPIHNETKRLIEEGDALPELKTTHQLISDLKSVGFTIEENQIIPEGDIPWYQPLKGGDSFFSLNNLRASSIGRWLTRNMVWFMEKTWIAAQGSIETLEILEKAAVGLVRGGESGIFTPYFFFLARKS</sequence>
<evidence type="ECO:0000313" key="13">
    <source>
        <dbReference type="EMBL" id="CAF3772633.1"/>
    </source>
</evidence>
<dbReference type="GO" id="GO:0003838">
    <property type="term" value="F:sterol 24-C-methyltransferase activity"/>
    <property type="evidence" value="ECO:0007669"/>
    <property type="project" value="TreeGrafter"/>
</dbReference>
<evidence type="ECO:0000313" key="9">
    <source>
        <dbReference type="EMBL" id="CAF0758878.1"/>
    </source>
</evidence>
<dbReference type="EMBL" id="CAJNOU010000011">
    <property type="protein sequence ID" value="CAF0802632.1"/>
    <property type="molecule type" value="Genomic_DNA"/>
</dbReference>
<dbReference type="EMBL" id="CAJOAX010002128">
    <property type="protein sequence ID" value="CAF3772633.1"/>
    <property type="molecule type" value="Genomic_DNA"/>
</dbReference>
<accession>A0A818ZPZ9</accession>
<dbReference type="GO" id="GO:0005783">
    <property type="term" value="C:endoplasmic reticulum"/>
    <property type="evidence" value="ECO:0007669"/>
    <property type="project" value="TreeGrafter"/>
</dbReference>
<dbReference type="Proteomes" id="UP000663882">
    <property type="component" value="Unassembled WGS sequence"/>
</dbReference>
<keyword evidence="1 5" id="KW-0489">Methyltransferase</keyword>
<dbReference type="PROSITE" id="PS51685">
    <property type="entry name" value="SAM_MT_ERG6_SMT"/>
    <property type="match status" value="1"/>
</dbReference>
<feature type="domain" description="SAM-dependent methyltransferase Erg6/SMT-type" evidence="7">
    <location>
        <begin position="45"/>
        <end position="329"/>
    </location>
</feature>
<dbReference type="Pfam" id="PF08498">
    <property type="entry name" value="Sterol_MT_C"/>
    <property type="match status" value="1"/>
</dbReference>
<dbReference type="InterPro" id="IPR013705">
    <property type="entry name" value="Sterol_MeTrfase_C"/>
</dbReference>
<keyword evidence="3 5" id="KW-0949">S-adenosyl-L-methionine</keyword>
<evidence type="ECO:0000313" key="11">
    <source>
        <dbReference type="EMBL" id="CAF3680028.1"/>
    </source>
</evidence>
<evidence type="ECO:0000313" key="12">
    <source>
        <dbReference type="EMBL" id="CAF3767144.1"/>
    </source>
</evidence>
<protein>
    <recommendedName>
        <fullName evidence="6">Methyltransferase</fullName>
        <ecNumber evidence="6">2.1.1.-</ecNumber>
    </recommendedName>
</protein>
<dbReference type="Pfam" id="PF08241">
    <property type="entry name" value="Methyltransf_11"/>
    <property type="match status" value="1"/>
</dbReference>
<dbReference type="InterPro" id="IPR030384">
    <property type="entry name" value="MeTrfase_SMT"/>
</dbReference>
<dbReference type="EMBL" id="CAJNOT010000003">
    <property type="protein sequence ID" value="CAF0758878.1"/>
    <property type="molecule type" value="Genomic_DNA"/>
</dbReference>